<keyword evidence="1" id="KW-0472">Membrane</keyword>
<comment type="caution">
    <text evidence="2">The sequence shown here is derived from an EMBL/GenBank/DDBJ whole genome shotgun (WGS) entry which is preliminary data.</text>
</comment>
<evidence type="ECO:0000313" key="3">
    <source>
        <dbReference type="Proteomes" id="UP001189429"/>
    </source>
</evidence>
<name>A0ABN9TT31_9DINO</name>
<gene>
    <name evidence="2" type="ORF">PCOR1329_LOCUS42071</name>
</gene>
<feature type="transmembrane region" description="Helical" evidence="1">
    <location>
        <begin position="110"/>
        <end position="128"/>
    </location>
</feature>
<sequence>MDEKKCAGKRASIGCKLIQQLGSMSVDRATLAEAASLDPGSSELSTAATELAENLGDASPPSSSFLDAGAGVALEQHLGNPIFAAIIINNGRRGGYRGGGGGLNAGGEQLFTGMLVFMILFMGLLVLIA</sequence>
<accession>A0ABN9TT31</accession>
<keyword evidence="1" id="KW-0812">Transmembrane</keyword>
<protein>
    <submittedName>
        <fullName evidence="2">Uncharacterized protein</fullName>
    </submittedName>
</protein>
<dbReference type="EMBL" id="CAUYUJ010015055">
    <property type="protein sequence ID" value="CAK0849358.1"/>
    <property type="molecule type" value="Genomic_DNA"/>
</dbReference>
<keyword evidence="1" id="KW-1133">Transmembrane helix</keyword>
<keyword evidence="3" id="KW-1185">Reference proteome</keyword>
<evidence type="ECO:0000256" key="1">
    <source>
        <dbReference type="SAM" id="Phobius"/>
    </source>
</evidence>
<organism evidence="2 3">
    <name type="scientific">Prorocentrum cordatum</name>
    <dbReference type="NCBI Taxonomy" id="2364126"/>
    <lineage>
        <taxon>Eukaryota</taxon>
        <taxon>Sar</taxon>
        <taxon>Alveolata</taxon>
        <taxon>Dinophyceae</taxon>
        <taxon>Prorocentrales</taxon>
        <taxon>Prorocentraceae</taxon>
        <taxon>Prorocentrum</taxon>
    </lineage>
</organism>
<dbReference type="Proteomes" id="UP001189429">
    <property type="component" value="Unassembled WGS sequence"/>
</dbReference>
<reference evidence="2" key="1">
    <citation type="submission" date="2023-10" db="EMBL/GenBank/DDBJ databases">
        <authorList>
            <person name="Chen Y."/>
            <person name="Shah S."/>
            <person name="Dougan E. K."/>
            <person name="Thang M."/>
            <person name="Chan C."/>
        </authorList>
    </citation>
    <scope>NUCLEOTIDE SEQUENCE [LARGE SCALE GENOMIC DNA]</scope>
</reference>
<proteinExistence type="predicted"/>
<evidence type="ECO:0000313" key="2">
    <source>
        <dbReference type="EMBL" id="CAK0849358.1"/>
    </source>
</evidence>